<dbReference type="SUPFAM" id="SSF52799">
    <property type="entry name" value="(Phosphotyrosine protein) phosphatases II"/>
    <property type="match status" value="1"/>
</dbReference>
<evidence type="ECO:0000256" key="1">
    <source>
        <dbReference type="ARBA" id="ARBA00022801"/>
    </source>
</evidence>
<feature type="domain" description="Tyrosine specific protein phosphatases" evidence="2">
    <location>
        <begin position="113"/>
        <end position="147"/>
    </location>
</feature>
<sequence>MVDAPSSRAARRRLALVLAALLLGPPLSVAGWAGLLRVTGNVHEFEPGIYRSGQFGAGRLSSFLAEHGIATVINLRGANPGRSWYDAEAEAVRRAGAAYLSVPLSANHEPDPATLAALVRDLEGAKAPLLIHCEAGADRSGLAAALYERLVLHRSPEVAAGQLSFRYGHFPWLLSRSGAMDRTFARLVGEGVPD</sequence>
<dbReference type="InterPro" id="IPR000387">
    <property type="entry name" value="Tyr_Pase_dom"/>
</dbReference>
<dbReference type="InterPro" id="IPR057023">
    <property type="entry name" value="PTP-SAK"/>
</dbReference>
<dbReference type="Proteomes" id="UP000290759">
    <property type="component" value="Unassembled WGS sequence"/>
</dbReference>
<dbReference type="Gene3D" id="3.90.190.10">
    <property type="entry name" value="Protein tyrosine phosphatase superfamily"/>
    <property type="match status" value="1"/>
</dbReference>
<protein>
    <submittedName>
        <fullName evidence="3">Protein tyrosine phosphatase</fullName>
    </submittedName>
</protein>
<name>A0A4Q2U874_9HYPH</name>
<organism evidence="3 4">
    <name type="scientific">Lichenibacterium minor</name>
    <dbReference type="NCBI Taxonomy" id="2316528"/>
    <lineage>
        <taxon>Bacteria</taxon>
        <taxon>Pseudomonadati</taxon>
        <taxon>Pseudomonadota</taxon>
        <taxon>Alphaproteobacteria</taxon>
        <taxon>Hyphomicrobiales</taxon>
        <taxon>Lichenihabitantaceae</taxon>
        <taxon>Lichenibacterium</taxon>
    </lineage>
</organism>
<dbReference type="InterPro" id="IPR029021">
    <property type="entry name" value="Prot-tyrosine_phosphatase-like"/>
</dbReference>
<evidence type="ECO:0000313" key="3">
    <source>
        <dbReference type="EMBL" id="RYC31331.1"/>
    </source>
</evidence>
<dbReference type="InterPro" id="IPR016130">
    <property type="entry name" value="Tyr_Pase_AS"/>
</dbReference>
<evidence type="ECO:0000313" key="4">
    <source>
        <dbReference type="Proteomes" id="UP000290759"/>
    </source>
</evidence>
<comment type="caution">
    <text evidence="3">The sequence shown here is derived from an EMBL/GenBank/DDBJ whole genome shotgun (WGS) entry which is preliminary data.</text>
</comment>
<dbReference type="EMBL" id="QYBB01000015">
    <property type="protein sequence ID" value="RYC31331.1"/>
    <property type="molecule type" value="Genomic_DNA"/>
</dbReference>
<dbReference type="AlphaFoldDB" id="A0A4Q2U874"/>
<reference evidence="3 4" key="1">
    <citation type="submission" date="2018-12" db="EMBL/GenBank/DDBJ databases">
        <authorList>
            <person name="Grouzdev D.S."/>
            <person name="Krutkina M.S."/>
        </authorList>
    </citation>
    <scope>NUCLEOTIDE SEQUENCE [LARGE SCALE GENOMIC DNA]</scope>
    <source>
        <strain evidence="3 4">RmlP026</strain>
    </source>
</reference>
<reference evidence="3 4" key="2">
    <citation type="submission" date="2019-02" db="EMBL/GenBank/DDBJ databases">
        <title>'Lichenibacterium ramalinii' gen. nov. sp. nov., 'Lichenibacterium minor' gen. nov. sp. nov.</title>
        <authorList>
            <person name="Pankratov T."/>
        </authorList>
    </citation>
    <scope>NUCLEOTIDE SEQUENCE [LARGE SCALE GENOMIC DNA]</scope>
    <source>
        <strain evidence="3 4">RmlP026</strain>
    </source>
</reference>
<keyword evidence="1" id="KW-0378">Hydrolase</keyword>
<dbReference type="GO" id="GO:0016791">
    <property type="term" value="F:phosphatase activity"/>
    <property type="evidence" value="ECO:0007669"/>
    <property type="project" value="UniProtKB-ARBA"/>
</dbReference>
<dbReference type="Pfam" id="PF22784">
    <property type="entry name" value="PTP-SAK"/>
    <property type="match status" value="1"/>
</dbReference>
<dbReference type="RefSeq" id="WP_129227614.1">
    <property type="nucleotide sequence ID" value="NZ_QYBB01000015.1"/>
</dbReference>
<dbReference type="PROSITE" id="PS00383">
    <property type="entry name" value="TYR_PHOSPHATASE_1"/>
    <property type="match status" value="1"/>
</dbReference>
<gene>
    <name evidence="3" type="ORF">D3273_14550</name>
</gene>
<proteinExistence type="predicted"/>
<keyword evidence="4" id="KW-1185">Reference proteome</keyword>
<dbReference type="OrthoDB" id="9814896at2"/>
<dbReference type="PROSITE" id="PS50056">
    <property type="entry name" value="TYR_PHOSPHATASE_2"/>
    <property type="match status" value="1"/>
</dbReference>
<evidence type="ECO:0000259" key="2">
    <source>
        <dbReference type="PROSITE" id="PS50056"/>
    </source>
</evidence>
<accession>A0A4Q2U874</accession>